<comment type="pathway">
    <text evidence="8">Protein modification; protein lipoylation via endogenous pathway; protein N(6)-(lipoyl)lysine from octanoyl-[acyl-carrier-protein]: step 2/2.</text>
</comment>
<dbReference type="RefSeq" id="WP_093691174.1">
    <property type="nucleotide sequence ID" value="NZ_FNBU01000021.1"/>
</dbReference>
<evidence type="ECO:0000256" key="7">
    <source>
        <dbReference type="ARBA" id="ARBA00047326"/>
    </source>
</evidence>
<comment type="catalytic activity">
    <reaction evidence="7 8">
        <text>[[Fe-S] cluster scaffold protein carrying a second [4Fe-4S](2+) cluster] + N(6)-octanoyl-L-lysyl-[protein] + 2 oxidized [2Fe-2S]-[ferredoxin] + 2 S-adenosyl-L-methionine + 4 H(+) = [[Fe-S] cluster scaffold protein] + N(6)-[(R)-dihydrolipoyl]-L-lysyl-[protein] + 4 Fe(3+) + 2 hydrogen sulfide + 2 5'-deoxyadenosine + 2 L-methionine + 2 reduced [2Fe-2S]-[ferredoxin]</text>
        <dbReference type="Rhea" id="RHEA:16585"/>
        <dbReference type="Rhea" id="RHEA-COMP:9928"/>
        <dbReference type="Rhea" id="RHEA-COMP:10000"/>
        <dbReference type="Rhea" id="RHEA-COMP:10001"/>
        <dbReference type="Rhea" id="RHEA-COMP:10475"/>
        <dbReference type="Rhea" id="RHEA-COMP:14568"/>
        <dbReference type="Rhea" id="RHEA-COMP:14569"/>
        <dbReference type="ChEBI" id="CHEBI:15378"/>
        <dbReference type="ChEBI" id="CHEBI:17319"/>
        <dbReference type="ChEBI" id="CHEBI:29034"/>
        <dbReference type="ChEBI" id="CHEBI:29919"/>
        <dbReference type="ChEBI" id="CHEBI:33722"/>
        <dbReference type="ChEBI" id="CHEBI:33737"/>
        <dbReference type="ChEBI" id="CHEBI:33738"/>
        <dbReference type="ChEBI" id="CHEBI:57844"/>
        <dbReference type="ChEBI" id="CHEBI:59789"/>
        <dbReference type="ChEBI" id="CHEBI:78809"/>
        <dbReference type="ChEBI" id="CHEBI:83100"/>
        <dbReference type="EC" id="2.8.1.8"/>
    </reaction>
</comment>
<comment type="cofactor">
    <cofactor evidence="8">
        <name>[4Fe-4S] cluster</name>
        <dbReference type="ChEBI" id="CHEBI:49883"/>
    </cofactor>
    <text evidence="8">Binds 2 [4Fe-4S] clusters per subunit. One cluster is coordinated with 3 cysteines and an exchangeable S-adenosyl-L-methionine.</text>
</comment>
<evidence type="ECO:0000256" key="5">
    <source>
        <dbReference type="ARBA" id="ARBA00023004"/>
    </source>
</evidence>
<evidence type="ECO:0000256" key="3">
    <source>
        <dbReference type="ARBA" id="ARBA00022691"/>
    </source>
</evidence>
<keyword evidence="1 8" id="KW-0004">4Fe-4S</keyword>
<keyword evidence="6 8" id="KW-0411">Iron-sulfur</keyword>
<dbReference type="InterPro" id="IPR007197">
    <property type="entry name" value="rSAM"/>
</dbReference>
<protein>
    <recommendedName>
        <fullName evidence="8">Lipoyl synthase</fullName>
        <ecNumber evidence="8">2.8.1.8</ecNumber>
    </recommendedName>
    <alternativeName>
        <fullName evidence="8">Lip-syn</fullName>
        <shortName evidence="8">LS</shortName>
    </alternativeName>
    <alternativeName>
        <fullName evidence="8">Lipoate synthase</fullName>
    </alternativeName>
    <alternativeName>
        <fullName evidence="8">Lipoic acid synthase</fullName>
    </alternativeName>
    <alternativeName>
        <fullName evidence="8">Sulfur insertion protein LipA</fullName>
    </alternativeName>
</protein>
<dbReference type="Gene3D" id="3.20.20.70">
    <property type="entry name" value="Aldolase class I"/>
    <property type="match status" value="1"/>
</dbReference>
<keyword evidence="5 8" id="KW-0408">Iron</keyword>
<dbReference type="NCBIfam" id="TIGR00510">
    <property type="entry name" value="lipA"/>
    <property type="match status" value="1"/>
</dbReference>
<feature type="binding site" evidence="8">
    <location>
        <position position="53"/>
    </location>
    <ligand>
        <name>[4Fe-4S] cluster</name>
        <dbReference type="ChEBI" id="CHEBI:49883"/>
        <label>1</label>
    </ligand>
</feature>
<dbReference type="PIRSF" id="PIRSF005963">
    <property type="entry name" value="Lipoyl_synth"/>
    <property type="match status" value="1"/>
</dbReference>
<feature type="binding site" evidence="8">
    <location>
        <position position="72"/>
    </location>
    <ligand>
        <name>[4Fe-4S] cluster</name>
        <dbReference type="ChEBI" id="CHEBI:49883"/>
        <label>2</label>
        <note>4Fe-4S-S-AdoMet</note>
    </ligand>
</feature>
<evidence type="ECO:0000313" key="11">
    <source>
        <dbReference type="Proteomes" id="UP000243333"/>
    </source>
</evidence>
<accession>A0A1G7N2P1</accession>
<dbReference type="Proteomes" id="UP000243333">
    <property type="component" value="Unassembled WGS sequence"/>
</dbReference>
<keyword evidence="4 8" id="KW-0479">Metal-binding</keyword>
<evidence type="ECO:0000313" key="10">
    <source>
        <dbReference type="EMBL" id="SDF68177.1"/>
    </source>
</evidence>
<dbReference type="InterPro" id="IPR003698">
    <property type="entry name" value="Lipoyl_synth"/>
</dbReference>
<evidence type="ECO:0000259" key="9">
    <source>
        <dbReference type="PROSITE" id="PS51918"/>
    </source>
</evidence>
<feature type="binding site" evidence="8">
    <location>
        <position position="282"/>
    </location>
    <ligand>
        <name>[4Fe-4S] cluster</name>
        <dbReference type="ChEBI" id="CHEBI:49883"/>
        <label>1</label>
    </ligand>
</feature>
<dbReference type="NCBIfam" id="NF009544">
    <property type="entry name" value="PRK12928.1"/>
    <property type="match status" value="1"/>
</dbReference>
<keyword evidence="2 8" id="KW-0808">Transferase</keyword>
<dbReference type="InterPro" id="IPR058240">
    <property type="entry name" value="rSAM_sf"/>
</dbReference>
<sequence>MTATAVPAWLRAMVRDAKRADNLALHALTAGRLAGYRLHTVCDGARCPNKGSCYSHGTATFLILGNTCTRNCAFCAVDHGRPSAVDPEEPRRLAAAVSEMGLTHVVVTSVTRDDLPDGGAGQFAAVINELRKLPGRPRVEVLTPDFRGAPAALATVLAAGPDVFAHNVETVPRLYPAVRPGAEYRRSVDLLSQAARMAKPGTEIKTGIMLGLGEEENEVAAVLRDVRAAGVTMITLGQYLAPTGRHYPVQRYVPPEEFAQWGEVGREMGFKSVAAGPLVRSSYHAGEFYREIHG</sequence>
<proteinExistence type="inferred from homology"/>
<dbReference type="OrthoDB" id="9787898at2"/>
<dbReference type="PANTHER" id="PTHR10949:SF0">
    <property type="entry name" value="LIPOYL SYNTHASE, MITOCHONDRIAL"/>
    <property type="match status" value="1"/>
</dbReference>
<feature type="binding site" evidence="8">
    <location>
        <position position="75"/>
    </location>
    <ligand>
        <name>[4Fe-4S] cluster</name>
        <dbReference type="ChEBI" id="CHEBI:49883"/>
        <label>2</label>
        <note>4Fe-4S-S-AdoMet</note>
    </ligand>
</feature>
<feature type="binding site" evidence="8">
    <location>
        <position position="47"/>
    </location>
    <ligand>
        <name>[4Fe-4S] cluster</name>
        <dbReference type="ChEBI" id="CHEBI:49883"/>
        <label>1</label>
    </ligand>
</feature>
<gene>
    <name evidence="8" type="primary">lipA</name>
    <name evidence="10" type="ORF">SAMN05660235_02392</name>
</gene>
<keyword evidence="3 8" id="KW-0949">S-adenosyl-L-methionine</keyword>
<dbReference type="NCBIfam" id="NF004019">
    <property type="entry name" value="PRK05481.1"/>
    <property type="match status" value="1"/>
</dbReference>
<feature type="binding site" evidence="8">
    <location>
        <position position="68"/>
    </location>
    <ligand>
        <name>[4Fe-4S] cluster</name>
        <dbReference type="ChEBI" id="CHEBI:49883"/>
        <label>2</label>
        <note>4Fe-4S-S-AdoMet</note>
    </ligand>
</feature>
<dbReference type="AlphaFoldDB" id="A0A1G7N2P1"/>
<name>A0A1G7N2P1_9FIRM</name>
<keyword evidence="11" id="KW-1185">Reference proteome</keyword>
<feature type="domain" description="Radical SAM core" evidence="9">
    <location>
        <begin position="54"/>
        <end position="271"/>
    </location>
</feature>
<dbReference type="PROSITE" id="PS51918">
    <property type="entry name" value="RADICAL_SAM"/>
    <property type="match status" value="1"/>
</dbReference>
<comment type="similarity">
    <text evidence="8">Belongs to the radical SAM superfamily. Lipoyl synthase family.</text>
</comment>
<dbReference type="STRING" id="1123285.SAMN05660235_02392"/>
<dbReference type="EC" id="2.8.1.8" evidence="8"/>
<dbReference type="InterPro" id="IPR006638">
    <property type="entry name" value="Elp3/MiaA/NifB-like_rSAM"/>
</dbReference>
<dbReference type="UniPathway" id="UPA00538">
    <property type="reaction ID" value="UER00593"/>
</dbReference>
<dbReference type="SFLD" id="SFLDG01058">
    <property type="entry name" value="lipoyl_synthase_like"/>
    <property type="match status" value="1"/>
</dbReference>
<dbReference type="GO" id="GO:0016992">
    <property type="term" value="F:lipoate synthase activity"/>
    <property type="evidence" value="ECO:0007669"/>
    <property type="project" value="UniProtKB-UniRule"/>
</dbReference>
<evidence type="ECO:0000256" key="6">
    <source>
        <dbReference type="ARBA" id="ARBA00023014"/>
    </source>
</evidence>
<dbReference type="SMART" id="SM00729">
    <property type="entry name" value="Elp3"/>
    <property type="match status" value="1"/>
</dbReference>
<dbReference type="GO" id="GO:0051539">
    <property type="term" value="F:4 iron, 4 sulfur cluster binding"/>
    <property type="evidence" value="ECO:0007669"/>
    <property type="project" value="UniProtKB-UniRule"/>
</dbReference>
<feature type="binding site" evidence="8">
    <location>
        <position position="42"/>
    </location>
    <ligand>
        <name>[4Fe-4S] cluster</name>
        <dbReference type="ChEBI" id="CHEBI:49883"/>
        <label>1</label>
    </ligand>
</feature>
<dbReference type="HAMAP" id="MF_00206">
    <property type="entry name" value="Lipoyl_synth"/>
    <property type="match status" value="1"/>
</dbReference>
<dbReference type="GO" id="GO:0046872">
    <property type="term" value="F:metal ion binding"/>
    <property type="evidence" value="ECO:0007669"/>
    <property type="project" value="UniProtKB-KW"/>
</dbReference>
<dbReference type="GO" id="GO:0005737">
    <property type="term" value="C:cytoplasm"/>
    <property type="evidence" value="ECO:0007669"/>
    <property type="project" value="UniProtKB-SubCell"/>
</dbReference>
<dbReference type="EMBL" id="FNBU01000021">
    <property type="protein sequence ID" value="SDF68177.1"/>
    <property type="molecule type" value="Genomic_DNA"/>
</dbReference>
<dbReference type="SFLD" id="SFLDS00029">
    <property type="entry name" value="Radical_SAM"/>
    <property type="match status" value="1"/>
</dbReference>
<dbReference type="SUPFAM" id="SSF102114">
    <property type="entry name" value="Radical SAM enzymes"/>
    <property type="match status" value="1"/>
</dbReference>
<organism evidence="10 11">
    <name type="scientific">Sporolituus thermophilus DSM 23256</name>
    <dbReference type="NCBI Taxonomy" id="1123285"/>
    <lineage>
        <taxon>Bacteria</taxon>
        <taxon>Bacillati</taxon>
        <taxon>Bacillota</taxon>
        <taxon>Negativicutes</taxon>
        <taxon>Selenomonadales</taxon>
        <taxon>Sporomusaceae</taxon>
        <taxon>Sporolituus</taxon>
    </lineage>
</organism>
<evidence type="ECO:0000256" key="1">
    <source>
        <dbReference type="ARBA" id="ARBA00022485"/>
    </source>
</evidence>
<keyword evidence="8" id="KW-0963">Cytoplasm</keyword>
<dbReference type="CDD" id="cd01335">
    <property type="entry name" value="Radical_SAM"/>
    <property type="match status" value="1"/>
</dbReference>
<dbReference type="Pfam" id="PF04055">
    <property type="entry name" value="Radical_SAM"/>
    <property type="match status" value="1"/>
</dbReference>
<evidence type="ECO:0000256" key="4">
    <source>
        <dbReference type="ARBA" id="ARBA00022723"/>
    </source>
</evidence>
<reference evidence="11" key="1">
    <citation type="submission" date="2016-10" db="EMBL/GenBank/DDBJ databases">
        <authorList>
            <person name="Varghese N."/>
            <person name="Submissions S."/>
        </authorList>
    </citation>
    <scope>NUCLEOTIDE SEQUENCE [LARGE SCALE GENOMIC DNA]</scope>
    <source>
        <strain evidence="11">DSM 23256</strain>
    </source>
</reference>
<evidence type="ECO:0000256" key="2">
    <source>
        <dbReference type="ARBA" id="ARBA00022679"/>
    </source>
</evidence>
<dbReference type="InterPro" id="IPR013785">
    <property type="entry name" value="Aldolase_TIM"/>
</dbReference>
<dbReference type="GO" id="GO:0009249">
    <property type="term" value="P:protein lipoylation"/>
    <property type="evidence" value="ECO:0007669"/>
    <property type="project" value="UniProtKB-UniRule"/>
</dbReference>
<comment type="subcellular location">
    <subcellularLocation>
        <location evidence="8">Cytoplasm</location>
    </subcellularLocation>
</comment>
<comment type="function">
    <text evidence="8">Catalyzes the radical-mediated insertion of two sulfur atoms into the C-6 and C-8 positions of the octanoyl moiety bound to the lipoyl domains of lipoate-dependent enzymes, thereby converting the octanoylated domains into lipoylated derivatives.</text>
</comment>
<evidence type="ECO:0000256" key="8">
    <source>
        <dbReference type="HAMAP-Rule" id="MF_00206"/>
    </source>
</evidence>
<dbReference type="PANTHER" id="PTHR10949">
    <property type="entry name" value="LIPOYL SYNTHASE"/>
    <property type="match status" value="1"/>
</dbReference>
<dbReference type="SFLD" id="SFLDF00271">
    <property type="entry name" value="lipoyl_synthase"/>
    <property type="match status" value="1"/>
</dbReference>